<dbReference type="EMBL" id="AHBZ03000016">
    <property type="protein sequence ID" value="KAF7771521.1"/>
    <property type="molecule type" value="Genomic_DNA"/>
</dbReference>
<dbReference type="Proteomes" id="UP000016487">
    <property type="component" value="Unassembled WGS sequence"/>
</dbReference>
<feature type="domain" description="VOC" evidence="1">
    <location>
        <begin position="3"/>
        <end position="121"/>
    </location>
</feature>
<evidence type="ECO:0000313" key="2">
    <source>
        <dbReference type="EMBL" id="KAF7771521.1"/>
    </source>
</evidence>
<gene>
    <name evidence="2" type="ORF">PCIT_a4117</name>
</gene>
<protein>
    <recommendedName>
        <fullName evidence="1">VOC domain-containing protein</fullName>
    </recommendedName>
</protein>
<sequence>MMKMNYCVLGTNNMAAAIAFYNTLFHKTAFKHVLTTERMAFWQGDDEDAAFAIAIPFNTEEATYGNGTMIGFSVGSNEEVIRMHKTAIELGGMCEGVPSQRGPRFSAYVRDLDNNKLVFGD</sequence>
<dbReference type="Pfam" id="PF00903">
    <property type="entry name" value="Glyoxalase"/>
    <property type="match status" value="1"/>
</dbReference>
<accession>A0AAD4AJ08</accession>
<name>A0AAD4AJ08_9GAMM</name>
<reference evidence="2" key="1">
    <citation type="journal article" date="2012" name="J. Bacteriol.">
        <title>Genome sequences of type strains of seven species of the marine bacterium Pseudoalteromonas.</title>
        <authorList>
            <person name="Xie B.B."/>
            <person name="Shu Y.L."/>
            <person name="Qin Q.L."/>
            <person name="Rong J.C."/>
            <person name="Zhang X.Y."/>
            <person name="Chen X.L."/>
            <person name="Shi M."/>
            <person name="He H.L."/>
            <person name="Zhou B.C."/>
            <person name="Zhang Y.Z."/>
        </authorList>
    </citation>
    <scope>NUCLEOTIDE SEQUENCE</scope>
    <source>
        <strain evidence="2">DSM 8771</strain>
    </source>
</reference>
<proteinExistence type="predicted"/>
<dbReference type="AlphaFoldDB" id="A0AAD4AJ08"/>
<dbReference type="SUPFAM" id="SSF54593">
    <property type="entry name" value="Glyoxalase/Bleomycin resistance protein/Dihydroxybiphenyl dioxygenase"/>
    <property type="match status" value="1"/>
</dbReference>
<dbReference type="PROSITE" id="PS51819">
    <property type="entry name" value="VOC"/>
    <property type="match status" value="1"/>
</dbReference>
<evidence type="ECO:0000259" key="1">
    <source>
        <dbReference type="PROSITE" id="PS51819"/>
    </source>
</evidence>
<dbReference type="RefSeq" id="WP_238348018.1">
    <property type="nucleotide sequence ID" value="NZ_AHBZ03000016.1"/>
</dbReference>
<evidence type="ECO:0000313" key="3">
    <source>
        <dbReference type="Proteomes" id="UP000016487"/>
    </source>
</evidence>
<comment type="caution">
    <text evidence="2">The sequence shown here is derived from an EMBL/GenBank/DDBJ whole genome shotgun (WGS) entry which is preliminary data.</text>
</comment>
<dbReference type="Gene3D" id="3.10.180.10">
    <property type="entry name" value="2,3-Dihydroxybiphenyl 1,2-Dioxygenase, domain 1"/>
    <property type="match status" value="1"/>
</dbReference>
<dbReference type="InterPro" id="IPR029068">
    <property type="entry name" value="Glyas_Bleomycin-R_OHBP_Dase"/>
</dbReference>
<dbReference type="InterPro" id="IPR037523">
    <property type="entry name" value="VOC_core"/>
</dbReference>
<reference evidence="2" key="2">
    <citation type="submission" date="2015-03" db="EMBL/GenBank/DDBJ databases">
        <title>Genome sequence of Pseudoalteromonas citrea.</title>
        <authorList>
            <person name="Xie B.-B."/>
            <person name="Rong J.-C."/>
            <person name="Qin Q.-L."/>
            <person name="Zhang Y.-Z."/>
        </authorList>
    </citation>
    <scope>NUCLEOTIDE SEQUENCE</scope>
    <source>
        <strain evidence="2">DSM 8771</strain>
    </source>
</reference>
<dbReference type="CDD" id="cd07262">
    <property type="entry name" value="VOC_like"/>
    <property type="match status" value="1"/>
</dbReference>
<dbReference type="InterPro" id="IPR004360">
    <property type="entry name" value="Glyas_Fos-R_dOase_dom"/>
</dbReference>
<organism evidence="2 3">
    <name type="scientific">Pseudoalteromonas citrea</name>
    <dbReference type="NCBI Taxonomy" id="43655"/>
    <lineage>
        <taxon>Bacteria</taxon>
        <taxon>Pseudomonadati</taxon>
        <taxon>Pseudomonadota</taxon>
        <taxon>Gammaproteobacteria</taxon>
        <taxon>Alteromonadales</taxon>
        <taxon>Pseudoalteromonadaceae</taxon>
        <taxon>Pseudoalteromonas</taxon>
    </lineage>
</organism>